<evidence type="ECO:0000256" key="3">
    <source>
        <dbReference type="ARBA" id="ARBA00022989"/>
    </source>
</evidence>
<evidence type="ECO:0000313" key="5">
    <source>
        <dbReference type="EMBL" id="ELT95585.1"/>
    </source>
</evidence>
<dbReference type="PANTHER" id="PTHR23507">
    <property type="entry name" value="ZGC:174356"/>
    <property type="match status" value="1"/>
</dbReference>
<dbReference type="InterPro" id="IPR036259">
    <property type="entry name" value="MFS_trans_sf"/>
</dbReference>
<accession>R7TX80</accession>
<keyword evidence="4" id="KW-0472">Membrane</keyword>
<evidence type="ECO:0000256" key="1">
    <source>
        <dbReference type="ARBA" id="ARBA00004141"/>
    </source>
</evidence>
<reference evidence="5" key="1">
    <citation type="journal article" date="2013" name="Nature">
        <title>Insights into bilaterian evolution from three spiralian genomes.</title>
        <authorList>
            <person name="Simakov O."/>
            <person name="Marletaz F."/>
            <person name="Cho S.J."/>
            <person name="Edsinger-Gonzales E."/>
            <person name="Havlak P."/>
            <person name="Hellsten U."/>
            <person name="Kuo D.H."/>
            <person name="Larsson T."/>
            <person name="Lv J."/>
            <person name="Arendt D."/>
            <person name="Savage R."/>
            <person name="Osoegawa K."/>
            <person name="de Jong P."/>
            <person name="Grimwood J."/>
            <person name="Chapman J.A."/>
            <person name="Shapiro H."/>
            <person name="Aerts A."/>
            <person name="Otillar R.P."/>
            <person name="Terry A.Y."/>
            <person name="Boore J.L."/>
            <person name="Grigoriev I.V."/>
            <person name="Lindberg D.R."/>
            <person name="Seaver E.C."/>
            <person name="Weisblat D.A."/>
            <person name="Putnam N.H."/>
            <person name="Rokhsar D.S."/>
        </authorList>
    </citation>
    <scope>NUCLEOTIDE SEQUENCE</scope>
    <source>
        <strain evidence="5">I ESC-2004</strain>
    </source>
</reference>
<dbReference type="GO" id="GO:0022857">
    <property type="term" value="F:transmembrane transporter activity"/>
    <property type="evidence" value="ECO:0007669"/>
    <property type="project" value="TreeGrafter"/>
</dbReference>
<dbReference type="GO" id="GO:0016020">
    <property type="term" value="C:membrane"/>
    <property type="evidence" value="ECO:0007669"/>
    <property type="project" value="UniProtKB-SubCell"/>
</dbReference>
<dbReference type="PANTHER" id="PTHR23507:SF1">
    <property type="entry name" value="FI18259P1-RELATED"/>
    <property type="match status" value="1"/>
</dbReference>
<dbReference type="AlphaFoldDB" id="R7TX80"/>
<protein>
    <recommendedName>
        <fullName evidence="6">Major facilitator superfamily (MFS) profile domain-containing protein</fullName>
    </recommendedName>
</protein>
<proteinExistence type="predicted"/>
<dbReference type="SUPFAM" id="SSF103473">
    <property type="entry name" value="MFS general substrate transporter"/>
    <property type="match status" value="1"/>
</dbReference>
<evidence type="ECO:0008006" key="6">
    <source>
        <dbReference type="Google" id="ProtNLM"/>
    </source>
</evidence>
<dbReference type="OrthoDB" id="6104307at2759"/>
<organism evidence="5">
    <name type="scientific">Capitella teleta</name>
    <name type="common">Polychaete worm</name>
    <dbReference type="NCBI Taxonomy" id="283909"/>
    <lineage>
        <taxon>Eukaryota</taxon>
        <taxon>Metazoa</taxon>
        <taxon>Spiralia</taxon>
        <taxon>Lophotrochozoa</taxon>
        <taxon>Annelida</taxon>
        <taxon>Polychaeta</taxon>
        <taxon>Sedentaria</taxon>
        <taxon>Scolecida</taxon>
        <taxon>Capitellidae</taxon>
        <taxon>Capitella</taxon>
    </lineage>
</organism>
<keyword evidence="2" id="KW-0812">Transmembrane</keyword>
<feature type="non-terminal residue" evidence="5">
    <location>
        <position position="1"/>
    </location>
</feature>
<sequence>LETEISTEAAYLSTKITLFREIPPVFLTLIYCSYTDTVGRKFGIIVPAIGGLLNSVTYLLVEYYQASLDWLYLGNFFEGISGGHLTLVGSGFAYVYDTIKPGTVSFRFTLYQSVFFL</sequence>
<keyword evidence="3" id="KW-1133">Transmembrane helix</keyword>
<evidence type="ECO:0000256" key="2">
    <source>
        <dbReference type="ARBA" id="ARBA00022692"/>
    </source>
</evidence>
<name>R7TX80_CAPTE</name>
<dbReference type="EMBL" id="KB309073">
    <property type="protein sequence ID" value="ELT95585.1"/>
    <property type="molecule type" value="Genomic_DNA"/>
</dbReference>
<comment type="subcellular location">
    <subcellularLocation>
        <location evidence="1">Membrane</location>
        <topology evidence="1">Multi-pass membrane protein</topology>
    </subcellularLocation>
</comment>
<dbReference type="HOGENOM" id="CLU_2090742_0_0_1"/>
<dbReference type="OMA" id="VWLELNI"/>
<feature type="non-terminal residue" evidence="5">
    <location>
        <position position="117"/>
    </location>
</feature>
<evidence type="ECO:0000256" key="4">
    <source>
        <dbReference type="ARBA" id="ARBA00023136"/>
    </source>
</evidence>
<gene>
    <name evidence="5" type="ORF">CAPTEDRAFT_79590</name>
</gene>